<comment type="subcellular location">
    <subcellularLocation>
        <location evidence="11">Cell membrane</location>
        <topology evidence="11">Single-pass membrane protein</topology>
    </subcellularLocation>
</comment>
<reference evidence="13" key="1">
    <citation type="journal article" date="2019" name="Int. J. Syst. Evol. Microbiol.">
        <title>The Global Catalogue of Microorganisms (GCM) 10K type strain sequencing project: providing services to taxonomists for standard genome sequencing and annotation.</title>
        <authorList>
            <consortium name="The Broad Institute Genomics Platform"/>
            <consortium name="The Broad Institute Genome Sequencing Center for Infectious Disease"/>
            <person name="Wu L."/>
            <person name="Ma J."/>
        </authorList>
    </citation>
    <scope>NUCLEOTIDE SEQUENCE [LARGE SCALE GENOMIC DNA]</scope>
    <source>
        <strain evidence="13">NBRC 106396</strain>
    </source>
</reference>
<evidence type="ECO:0000313" key="12">
    <source>
        <dbReference type="EMBL" id="MFC7372904.1"/>
    </source>
</evidence>
<keyword evidence="6 11" id="KW-0067">ATP-binding</keyword>
<dbReference type="PANTHER" id="PTHR30042">
    <property type="entry name" value="POTASSIUM-TRANSPORTING ATPASE C CHAIN"/>
    <property type="match status" value="1"/>
</dbReference>
<sequence>MFKIIRLSLLMIVLCGIAYPLAMIGLAQTIFPDQANGSLVTNEEGKVIGSELIGQNFKRPEFFQGRVSSIENNGAATGSNNYAPSNEDMLKRTEASIKALKKENSRTETNEMPVDLVTNSGSGLDPHISVEAAEFQIDRVSKASGLRRKELRAIIDKSMEKRDLGLFGEERVNVLLLNMNVQEAMRK</sequence>
<accession>A0ABW2NQW4</accession>
<dbReference type="PIRSF" id="PIRSF001296">
    <property type="entry name" value="K_ATPase_KdpC"/>
    <property type="match status" value="1"/>
</dbReference>
<dbReference type="HAMAP" id="MF_00276">
    <property type="entry name" value="KdpC"/>
    <property type="match status" value="1"/>
</dbReference>
<organism evidence="12 13">
    <name type="scientific">Fictibacillus iocasae</name>
    <dbReference type="NCBI Taxonomy" id="2715437"/>
    <lineage>
        <taxon>Bacteria</taxon>
        <taxon>Bacillati</taxon>
        <taxon>Bacillota</taxon>
        <taxon>Bacilli</taxon>
        <taxon>Bacillales</taxon>
        <taxon>Fictibacillaceae</taxon>
        <taxon>Fictibacillus</taxon>
    </lineage>
</organism>
<keyword evidence="8 11" id="KW-1133">Transmembrane helix</keyword>
<keyword evidence="9 11" id="KW-0406">Ion transport</keyword>
<evidence type="ECO:0000256" key="10">
    <source>
        <dbReference type="ARBA" id="ARBA00023136"/>
    </source>
</evidence>
<keyword evidence="10 11" id="KW-0472">Membrane</keyword>
<evidence type="ECO:0000256" key="4">
    <source>
        <dbReference type="ARBA" id="ARBA00022692"/>
    </source>
</evidence>
<dbReference type="Pfam" id="PF02669">
    <property type="entry name" value="KdpC"/>
    <property type="match status" value="1"/>
</dbReference>
<evidence type="ECO:0000256" key="2">
    <source>
        <dbReference type="ARBA" id="ARBA00022475"/>
    </source>
</evidence>
<evidence type="ECO:0000256" key="11">
    <source>
        <dbReference type="HAMAP-Rule" id="MF_00276"/>
    </source>
</evidence>
<evidence type="ECO:0000256" key="5">
    <source>
        <dbReference type="ARBA" id="ARBA00022741"/>
    </source>
</evidence>
<dbReference type="EMBL" id="JBHTCP010000048">
    <property type="protein sequence ID" value="MFC7372904.1"/>
    <property type="molecule type" value="Genomic_DNA"/>
</dbReference>
<name>A0ABW2NQW4_9BACL</name>
<evidence type="ECO:0000256" key="9">
    <source>
        <dbReference type="ARBA" id="ARBA00023065"/>
    </source>
</evidence>
<dbReference type="Proteomes" id="UP001596549">
    <property type="component" value="Unassembled WGS sequence"/>
</dbReference>
<evidence type="ECO:0000256" key="1">
    <source>
        <dbReference type="ARBA" id="ARBA00022448"/>
    </source>
</evidence>
<keyword evidence="13" id="KW-1185">Reference proteome</keyword>
<dbReference type="NCBIfam" id="TIGR00681">
    <property type="entry name" value="kdpC"/>
    <property type="match status" value="1"/>
</dbReference>
<dbReference type="NCBIfam" id="NF001454">
    <property type="entry name" value="PRK00315.1"/>
    <property type="match status" value="1"/>
</dbReference>
<dbReference type="PANTHER" id="PTHR30042:SF2">
    <property type="entry name" value="POTASSIUM-TRANSPORTING ATPASE KDPC SUBUNIT"/>
    <property type="match status" value="1"/>
</dbReference>
<comment type="similarity">
    <text evidence="11">Belongs to the KdpC family.</text>
</comment>
<dbReference type="RefSeq" id="WP_379750469.1">
    <property type="nucleotide sequence ID" value="NZ_JBHTCP010000048.1"/>
</dbReference>
<evidence type="ECO:0000256" key="6">
    <source>
        <dbReference type="ARBA" id="ARBA00022840"/>
    </source>
</evidence>
<comment type="function">
    <text evidence="11">Part of the high-affinity ATP-driven potassium transport (or Kdp) system, which catalyzes the hydrolysis of ATP coupled with the electrogenic transport of potassium into the cytoplasm. This subunit acts as a catalytic chaperone that increases the ATP-binding affinity of the ATP-hydrolyzing subunit KdpB by the formation of a transient KdpB/KdpC/ATP ternary complex.</text>
</comment>
<keyword evidence="5 11" id="KW-0547">Nucleotide-binding</keyword>
<keyword evidence="4 11" id="KW-0812">Transmembrane</keyword>
<keyword evidence="3 11" id="KW-0633">Potassium transport</keyword>
<keyword evidence="1 11" id="KW-0813">Transport</keyword>
<comment type="caution">
    <text evidence="12">The sequence shown here is derived from an EMBL/GenBank/DDBJ whole genome shotgun (WGS) entry which is preliminary data.</text>
</comment>
<keyword evidence="2 11" id="KW-1003">Cell membrane</keyword>
<evidence type="ECO:0000256" key="8">
    <source>
        <dbReference type="ARBA" id="ARBA00022989"/>
    </source>
</evidence>
<keyword evidence="7 11" id="KW-0630">Potassium</keyword>
<evidence type="ECO:0000256" key="7">
    <source>
        <dbReference type="ARBA" id="ARBA00022958"/>
    </source>
</evidence>
<comment type="subunit">
    <text evidence="11">The system is composed of three essential subunits: KdpA, KdpB and KdpC.</text>
</comment>
<gene>
    <name evidence="11 12" type="primary">kdpC</name>
    <name evidence="12" type="ORF">ACFQPF_14705</name>
</gene>
<dbReference type="InterPro" id="IPR003820">
    <property type="entry name" value="KdpC"/>
</dbReference>
<proteinExistence type="inferred from homology"/>
<evidence type="ECO:0000313" key="13">
    <source>
        <dbReference type="Proteomes" id="UP001596549"/>
    </source>
</evidence>
<protein>
    <recommendedName>
        <fullName evidence="11">Potassium-transporting ATPase KdpC subunit</fullName>
    </recommendedName>
    <alternativeName>
        <fullName evidence="11">ATP phosphohydrolase [potassium-transporting] C chain</fullName>
    </alternativeName>
    <alternativeName>
        <fullName evidence="11">Potassium-binding and translocating subunit C</fullName>
    </alternativeName>
    <alternativeName>
        <fullName evidence="11">Potassium-translocating ATPase C chain</fullName>
    </alternativeName>
</protein>
<evidence type="ECO:0000256" key="3">
    <source>
        <dbReference type="ARBA" id="ARBA00022538"/>
    </source>
</evidence>